<sequence>MLTPRAIAPADLPALNALNDAHAAAVNALPPADFAALVGIAFRARMIEAADGAPAAFLIALSHETPPQGPNHAWFLARHPRFAYVDRVVVADAWQGRGLGRALYDDLAAEAREAGLPLLACEVNLDPPNPGSMAFHQKLGFAPAGEATDPRNGKRVRYLVKALG</sequence>
<dbReference type="EMBL" id="JAAIKB010000013">
    <property type="protein sequence ID" value="NGM23137.1"/>
    <property type="molecule type" value="Genomic_DNA"/>
</dbReference>
<dbReference type="InterPro" id="IPR016890">
    <property type="entry name" value="UCP028520"/>
</dbReference>
<dbReference type="InterPro" id="IPR050832">
    <property type="entry name" value="Bact_Acetyltransf"/>
</dbReference>
<keyword evidence="5" id="KW-1185">Reference proteome</keyword>
<dbReference type="InterPro" id="IPR000182">
    <property type="entry name" value="GNAT_dom"/>
</dbReference>
<dbReference type="PIRSF" id="PIRSF028520">
    <property type="entry name" value="UCP028520"/>
    <property type="match status" value="1"/>
</dbReference>
<evidence type="ECO:0000256" key="1">
    <source>
        <dbReference type="ARBA" id="ARBA00022679"/>
    </source>
</evidence>
<gene>
    <name evidence="4" type="ORF">G3576_24200</name>
</gene>
<dbReference type="Pfam" id="PF00583">
    <property type="entry name" value="Acetyltransf_1"/>
    <property type="match status" value="1"/>
</dbReference>
<protein>
    <submittedName>
        <fullName evidence="4">GNAT family N-acetyltransferase</fullName>
    </submittedName>
</protein>
<dbReference type="AlphaFoldDB" id="A0A6M1LSI5"/>
<dbReference type="SUPFAM" id="SSF55729">
    <property type="entry name" value="Acyl-CoA N-acyltransferases (Nat)"/>
    <property type="match status" value="1"/>
</dbReference>
<dbReference type="Proteomes" id="UP000475385">
    <property type="component" value="Unassembled WGS sequence"/>
</dbReference>
<dbReference type="InterPro" id="IPR016181">
    <property type="entry name" value="Acyl_CoA_acyltransferase"/>
</dbReference>
<keyword evidence="1" id="KW-0808">Transferase</keyword>
<evidence type="ECO:0000259" key="3">
    <source>
        <dbReference type="PROSITE" id="PS51186"/>
    </source>
</evidence>
<evidence type="ECO:0000313" key="5">
    <source>
        <dbReference type="Proteomes" id="UP000475385"/>
    </source>
</evidence>
<dbReference type="PANTHER" id="PTHR43877:SF2">
    <property type="entry name" value="AMINOALKYLPHOSPHONATE N-ACETYLTRANSFERASE-RELATED"/>
    <property type="match status" value="1"/>
</dbReference>
<proteinExistence type="predicted"/>
<comment type="caution">
    <text evidence="4">The sequence shown here is derived from an EMBL/GenBank/DDBJ whole genome shotgun (WGS) entry which is preliminary data.</text>
</comment>
<evidence type="ECO:0000313" key="4">
    <source>
        <dbReference type="EMBL" id="NGM23137.1"/>
    </source>
</evidence>
<name>A0A6M1LSI5_9PROT</name>
<dbReference type="PROSITE" id="PS51186">
    <property type="entry name" value="GNAT"/>
    <property type="match status" value="1"/>
</dbReference>
<organism evidence="4 5">
    <name type="scientific">Falsiroseomonas algicola</name>
    <dbReference type="NCBI Taxonomy" id="2716930"/>
    <lineage>
        <taxon>Bacteria</taxon>
        <taxon>Pseudomonadati</taxon>
        <taxon>Pseudomonadota</taxon>
        <taxon>Alphaproteobacteria</taxon>
        <taxon>Acetobacterales</taxon>
        <taxon>Roseomonadaceae</taxon>
        <taxon>Falsiroseomonas</taxon>
    </lineage>
</organism>
<keyword evidence="2" id="KW-0012">Acyltransferase</keyword>
<dbReference type="GO" id="GO:0016747">
    <property type="term" value="F:acyltransferase activity, transferring groups other than amino-acyl groups"/>
    <property type="evidence" value="ECO:0007669"/>
    <property type="project" value="InterPro"/>
</dbReference>
<reference evidence="4 5" key="1">
    <citation type="submission" date="2020-03" db="EMBL/GenBank/DDBJ databases">
        <title>Roseomonas stagni sp. nov., isolated from pond water in Japan.</title>
        <authorList>
            <person name="Furuhata K."/>
            <person name="Miyamoto H."/>
            <person name="Goto K."/>
        </authorList>
    </citation>
    <scope>NUCLEOTIDE SEQUENCE [LARGE SCALE GENOMIC DNA]</scope>
    <source>
        <strain evidence="4 5">PeD5</strain>
    </source>
</reference>
<evidence type="ECO:0000256" key="2">
    <source>
        <dbReference type="ARBA" id="ARBA00023315"/>
    </source>
</evidence>
<accession>A0A6M1LSI5</accession>
<dbReference type="Gene3D" id="3.40.630.30">
    <property type="match status" value="1"/>
</dbReference>
<dbReference type="PANTHER" id="PTHR43877">
    <property type="entry name" value="AMINOALKYLPHOSPHONATE N-ACETYLTRANSFERASE-RELATED-RELATED"/>
    <property type="match status" value="1"/>
</dbReference>
<feature type="domain" description="N-acetyltransferase" evidence="3">
    <location>
        <begin position="2"/>
        <end position="164"/>
    </location>
</feature>
<dbReference type="CDD" id="cd04301">
    <property type="entry name" value="NAT_SF"/>
    <property type="match status" value="1"/>
</dbReference>